<protein>
    <submittedName>
        <fullName evidence="3">TTC3 ligase</fullName>
    </submittedName>
</protein>
<evidence type="ECO:0000313" key="4">
    <source>
        <dbReference type="Proteomes" id="UP000642973"/>
    </source>
</evidence>
<reference evidence="3" key="1">
    <citation type="submission" date="2019-10" db="EMBL/GenBank/DDBJ databases">
        <title>Bird 10,000 Genomes (B10K) Project - Family phase.</title>
        <authorList>
            <person name="Zhang G."/>
        </authorList>
    </citation>
    <scope>NUCLEOTIDE SEQUENCE</scope>
    <source>
        <strain evidence="3">B10K-DU-002-55</strain>
        <tissue evidence="3">Muscle</tissue>
    </source>
</reference>
<evidence type="ECO:0000259" key="2">
    <source>
        <dbReference type="Pfam" id="PF24525"/>
    </source>
</evidence>
<keyword evidence="1" id="KW-0175">Coiled coil</keyword>
<name>A0A851CDC2_CALVR</name>
<proteinExistence type="predicted"/>
<feature type="non-terminal residue" evidence="3">
    <location>
        <position position="1"/>
    </location>
</feature>
<comment type="caution">
    <text evidence="3">The sequence shown here is derived from an EMBL/GenBank/DDBJ whole genome shotgun (WGS) entry which is preliminary data.</text>
</comment>
<sequence length="134" mass="15960">QVSQRELDLFHQDSEAQMKKWQQEKKEIREHLKGLRSSAKKHTDTRDRYLKTIDDKEKQYNVYLNKFLDTSNRFANEKVKLEELIKKSQDESQECEKRAVKAELSVFQTWKETEVWKLNGTVAKAEANLQMLKA</sequence>
<dbReference type="Proteomes" id="UP000642973">
    <property type="component" value="Unassembled WGS sequence"/>
</dbReference>
<organism evidence="3 4">
    <name type="scientific">Calyptomena viridis</name>
    <name type="common">Lesser green broadbill</name>
    <dbReference type="NCBI Taxonomy" id="135972"/>
    <lineage>
        <taxon>Eukaryota</taxon>
        <taxon>Metazoa</taxon>
        <taxon>Chordata</taxon>
        <taxon>Craniata</taxon>
        <taxon>Vertebrata</taxon>
        <taxon>Euteleostomi</taxon>
        <taxon>Archelosauria</taxon>
        <taxon>Archosauria</taxon>
        <taxon>Dinosauria</taxon>
        <taxon>Saurischia</taxon>
        <taxon>Theropoda</taxon>
        <taxon>Coelurosauria</taxon>
        <taxon>Aves</taxon>
        <taxon>Neognathae</taxon>
        <taxon>Neoaves</taxon>
        <taxon>Telluraves</taxon>
        <taxon>Australaves</taxon>
        <taxon>Passeriformes</taxon>
        <taxon>Eurylaimidae</taxon>
        <taxon>Calyptomena</taxon>
    </lineage>
</organism>
<feature type="domain" description="TTC3/DZIP3-like helical" evidence="2">
    <location>
        <begin position="1"/>
        <end position="133"/>
    </location>
</feature>
<dbReference type="PANTHER" id="PTHR17550">
    <property type="entry name" value="E3 UBIQUITIN-PROTEIN LIGASE TTC3"/>
    <property type="match status" value="1"/>
</dbReference>
<gene>
    <name evidence="3" type="primary">Ttc3_0</name>
    <name evidence="3" type="ORF">CALVIR_R11798</name>
</gene>
<accession>A0A851CDC2</accession>
<feature type="coiled-coil region" evidence="1">
    <location>
        <begin position="71"/>
        <end position="105"/>
    </location>
</feature>
<evidence type="ECO:0000313" key="3">
    <source>
        <dbReference type="EMBL" id="NWI54552.1"/>
    </source>
</evidence>
<feature type="non-terminal residue" evidence="3">
    <location>
        <position position="134"/>
    </location>
</feature>
<keyword evidence="4" id="KW-1185">Reference proteome</keyword>
<dbReference type="AlphaFoldDB" id="A0A851CDC2"/>
<feature type="coiled-coil region" evidence="1">
    <location>
        <begin position="11"/>
        <end position="38"/>
    </location>
</feature>
<dbReference type="Pfam" id="PF24525">
    <property type="entry name" value="TTC3"/>
    <property type="match status" value="1"/>
</dbReference>
<evidence type="ECO:0000256" key="1">
    <source>
        <dbReference type="SAM" id="Coils"/>
    </source>
</evidence>
<dbReference type="InterPro" id="IPR056872">
    <property type="entry name" value="TTC3/DZIP3-like_helical"/>
</dbReference>
<dbReference type="GO" id="GO:0016874">
    <property type="term" value="F:ligase activity"/>
    <property type="evidence" value="ECO:0007669"/>
    <property type="project" value="UniProtKB-KW"/>
</dbReference>
<dbReference type="EMBL" id="WEIV01014716">
    <property type="protein sequence ID" value="NWI54552.1"/>
    <property type="molecule type" value="Genomic_DNA"/>
</dbReference>
<dbReference type="PANTHER" id="PTHR17550:SF4">
    <property type="entry name" value="E3 UBIQUITIN-PROTEIN LIGASE TTC3"/>
    <property type="match status" value="1"/>
</dbReference>
<keyword evidence="3" id="KW-0436">Ligase</keyword>